<evidence type="ECO:0000313" key="1">
    <source>
        <dbReference type="EMBL" id="TFD87839.1"/>
    </source>
</evidence>
<gene>
    <name evidence="1" type="ORF">E3T51_10275</name>
</gene>
<proteinExistence type="predicted"/>
<dbReference type="SUPFAM" id="SSF141694">
    <property type="entry name" value="AF2212/PG0164-like"/>
    <property type="match status" value="1"/>
</dbReference>
<sequence>MRNGIMPAQEDYPQNIDVTFTATITTERNSGWTCVVMPEPGIFFGTRKPVKVAGTIDGQSFHATLLPMGDGTHMVPLKAALRKAIGKVIGDEAVVHLDQRFS</sequence>
<comment type="caution">
    <text evidence="1">The sequence shown here is derived from an EMBL/GenBank/DDBJ whole genome shotgun (WGS) entry which is preliminary data.</text>
</comment>
<name>A0A4R9BQ96_9MICO</name>
<dbReference type="Proteomes" id="UP000297626">
    <property type="component" value="Unassembled WGS sequence"/>
</dbReference>
<dbReference type="InterPro" id="IPR015018">
    <property type="entry name" value="DUF1905"/>
</dbReference>
<evidence type="ECO:0000313" key="2">
    <source>
        <dbReference type="Proteomes" id="UP000297626"/>
    </source>
</evidence>
<accession>A0A4R9BQ96</accession>
<dbReference type="Gene3D" id="2.40.30.100">
    <property type="entry name" value="AF2212/PG0164-like"/>
    <property type="match status" value="1"/>
</dbReference>
<reference evidence="1 2" key="1">
    <citation type="submission" date="2019-03" db="EMBL/GenBank/DDBJ databases">
        <title>Genomics of glacier-inhabiting Cryobacterium strains.</title>
        <authorList>
            <person name="Liu Q."/>
            <person name="Xin Y.-H."/>
        </authorList>
    </citation>
    <scope>NUCLEOTIDE SEQUENCE [LARGE SCALE GENOMIC DNA]</scope>
    <source>
        <strain evidence="1 2">Sr54</strain>
    </source>
</reference>
<dbReference type="AlphaFoldDB" id="A0A4R9BQ96"/>
<dbReference type="InterPro" id="IPR037079">
    <property type="entry name" value="AF2212/PG0164-like_sf"/>
</dbReference>
<dbReference type="EMBL" id="SOHN01000011">
    <property type="protein sequence ID" value="TFD87839.1"/>
    <property type="molecule type" value="Genomic_DNA"/>
</dbReference>
<protein>
    <submittedName>
        <fullName evidence="1">DUF1905 domain-containing protein</fullName>
    </submittedName>
</protein>
<organism evidence="1 2">
    <name type="scientific">Cryobacterium serini</name>
    <dbReference type="NCBI Taxonomy" id="1259201"/>
    <lineage>
        <taxon>Bacteria</taxon>
        <taxon>Bacillati</taxon>
        <taxon>Actinomycetota</taxon>
        <taxon>Actinomycetes</taxon>
        <taxon>Micrococcales</taxon>
        <taxon>Microbacteriaceae</taxon>
        <taxon>Cryobacterium</taxon>
    </lineage>
</organism>
<keyword evidence="2" id="KW-1185">Reference proteome</keyword>
<dbReference type="Pfam" id="PF08922">
    <property type="entry name" value="DUF1905"/>
    <property type="match status" value="1"/>
</dbReference>